<gene>
    <name evidence="2" type="ORF">HFZ78_25545</name>
</gene>
<dbReference type="AlphaFoldDB" id="A0A6H1P7X1"/>
<sequence length="79" mass="9446">MRFLYKRPRIEHIQEELNTVMEVMVSDVFIYLDLFVFSLIFTMLLSSTLHSLAMSILFFIGCYSLFSCVYLFVFNRKVK</sequence>
<evidence type="ECO:0000313" key="3">
    <source>
        <dbReference type="Proteomes" id="UP000501868"/>
    </source>
</evidence>
<proteinExistence type="predicted"/>
<reference evidence="2 3" key="1">
    <citation type="submission" date="2020-04" db="EMBL/GenBank/DDBJ databases">
        <title>Genome-Wide Identification of 5-Methylcytosine Sites in Bacterial Genomes By High-Throughput Sequencing of MspJI Restriction Fragments.</title>
        <authorList>
            <person name="Wu V."/>
        </authorList>
    </citation>
    <scope>NUCLEOTIDE SEQUENCE [LARGE SCALE GENOMIC DNA]</scope>
    <source>
        <strain evidence="2 3">S2</strain>
    </source>
</reference>
<keyword evidence="1" id="KW-1133">Transmembrane helix</keyword>
<reference evidence="2 3" key="2">
    <citation type="submission" date="2020-04" db="EMBL/GenBank/DDBJ databases">
        <authorList>
            <person name="Fomenkov A."/>
            <person name="Anton B.P."/>
            <person name="Roberts R.J."/>
        </authorList>
    </citation>
    <scope>NUCLEOTIDE SEQUENCE [LARGE SCALE GENOMIC DNA]</scope>
    <source>
        <strain evidence="2 3">S2</strain>
    </source>
</reference>
<keyword evidence="1" id="KW-0472">Membrane</keyword>
<accession>A0A6H1P7X1</accession>
<dbReference type="Proteomes" id="UP000501868">
    <property type="component" value="Chromosome"/>
</dbReference>
<evidence type="ECO:0000313" key="2">
    <source>
        <dbReference type="EMBL" id="QIZ09628.1"/>
    </source>
</evidence>
<protein>
    <submittedName>
        <fullName evidence="2">Uncharacterized protein</fullName>
    </submittedName>
</protein>
<evidence type="ECO:0000256" key="1">
    <source>
        <dbReference type="SAM" id="Phobius"/>
    </source>
</evidence>
<feature type="transmembrane region" description="Helical" evidence="1">
    <location>
        <begin position="28"/>
        <end position="46"/>
    </location>
</feature>
<feature type="transmembrane region" description="Helical" evidence="1">
    <location>
        <begin position="52"/>
        <end position="73"/>
    </location>
</feature>
<keyword evidence="1" id="KW-0812">Transmembrane</keyword>
<name>A0A6H1P7X1_PRIMG</name>
<dbReference type="EMBL" id="CP051128">
    <property type="protein sequence ID" value="QIZ09628.1"/>
    <property type="molecule type" value="Genomic_DNA"/>
</dbReference>
<organism evidence="2 3">
    <name type="scientific">Priestia megaterium</name>
    <name type="common">Bacillus megaterium</name>
    <dbReference type="NCBI Taxonomy" id="1404"/>
    <lineage>
        <taxon>Bacteria</taxon>
        <taxon>Bacillati</taxon>
        <taxon>Bacillota</taxon>
        <taxon>Bacilli</taxon>
        <taxon>Bacillales</taxon>
        <taxon>Bacillaceae</taxon>
        <taxon>Priestia</taxon>
    </lineage>
</organism>